<dbReference type="Gene3D" id="3.30.1060.10">
    <property type="entry name" value="Peptide methionine sulphoxide reductase MsrA"/>
    <property type="match status" value="1"/>
</dbReference>
<sequence>MSLFNALANGLSRIGLNIGARNKSYDNAMSLLHDVDVPTKKATFAMACFWAPDALFGTTPGVIRTRVGYAGGTKEGPTYRSLGDHTESIDIDFDPSAVTFAKLLDIFWKNHDPTARTTKQYTSLIFYHDDEQKKLAEQTLKEQEGKHTSPIVTQIIPAGTFWDAEDYHQKYRLQQHDWLMKAIGMKCGPKLKTSHVAARLNGYVVGRGGVAQFEGDIARLGLSDEVSDFVRKLCIKYENAGPFC</sequence>
<dbReference type="NCBIfam" id="TIGR00401">
    <property type="entry name" value="msrA"/>
    <property type="match status" value="1"/>
</dbReference>
<dbReference type="Pfam" id="PF20939">
    <property type="entry name" value="MsrA_helical"/>
    <property type="match status" value="1"/>
</dbReference>
<dbReference type="Proteomes" id="UP000504606">
    <property type="component" value="Unplaced"/>
</dbReference>
<dbReference type="RefSeq" id="XP_026278653.1">
    <property type="nucleotide sequence ID" value="XM_026422868.2"/>
</dbReference>
<protein>
    <recommendedName>
        <fullName evidence="2">peptide-methionine (S)-S-oxide reductase</fullName>
        <ecNumber evidence="2">1.8.4.11</ecNumber>
    </recommendedName>
    <alternativeName>
        <fullName evidence="4">Peptide-methionine (S)-S-oxide reductase</fullName>
    </alternativeName>
</protein>
<comment type="similarity">
    <text evidence="1">Belongs to the MsrA Met sulfoxide reductase family.</text>
</comment>
<dbReference type="EC" id="1.8.4.11" evidence="2"/>
<dbReference type="InterPro" id="IPR049006">
    <property type="entry name" value="MsrA_helical"/>
</dbReference>
<gene>
    <name evidence="8" type="primary">LOC113206672</name>
</gene>
<evidence type="ECO:0000256" key="3">
    <source>
        <dbReference type="ARBA" id="ARBA00023002"/>
    </source>
</evidence>
<dbReference type="OrthoDB" id="77405at2759"/>
<dbReference type="AlphaFoldDB" id="A0A6J1SD96"/>
<dbReference type="HAMAP" id="MF_01401">
    <property type="entry name" value="MsrA"/>
    <property type="match status" value="1"/>
</dbReference>
<dbReference type="InterPro" id="IPR036509">
    <property type="entry name" value="Met_Sox_Rdtase_MsrA_sf"/>
</dbReference>
<evidence type="ECO:0000256" key="2">
    <source>
        <dbReference type="ARBA" id="ARBA00012502"/>
    </source>
</evidence>
<evidence type="ECO:0000313" key="7">
    <source>
        <dbReference type="Proteomes" id="UP000504606"/>
    </source>
</evidence>
<dbReference type="PANTHER" id="PTHR43774:SF1">
    <property type="entry name" value="PEPTIDE METHIONINE SULFOXIDE REDUCTASE MSRA 2"/>
    <property type="match status" value="1"/>
</dbReference>
<keyword evidence="3" id="KW-0560">Oxidoreductase</keyword>
<dbReference type="KEGG" id="foc:113206672"/>
<dbReference type="SUPFAM" id="SSF55068">
    <property type="entry name" value="Peptide methionine sulfoxide reductase"/>
    <property type="match status" value="1"/>
</dbReference>
<evidence type="ECO:0000256" key="1">
    <source>
        <dbReference type="ARBA" id="ARBA00005591"/>
    </source>
</evidence>
<dbReference type="InterPro" id="IPR002569">
    <property type="entry name" value="Met_Sox_Rdtase_MsrA_dom"/>
</dbReference>
<feature type="domain" description="Selenoprotein methionine sulfoxide reductase A helical" evidence="6">
    <location>
        <begin position="190"/>
        <end position="231"/>
    </location>
</feature>
<dbReference type="FunFam" id="3.30.1060.10:FF:000004">
    <property type="entry name" value="Peptide methionine sulfoxide reductase A5"/>
    <property type="match status" value="1"/>
</dbReference>
<dbReference type="GO" id="GO:0008113">
    <property type="term" value="F:peptide-methionine (S)-S-oxide reductase activity"/>
    <property type="evidence" value="ECO:0007669"/>
    <property type="project" value="UniProtKB-EC"/>
</dbReference>
<reference evidence="8" key="1">
    <citation type="submission" date="2025-08" db="UniProtKB">
        <authorList>
            <consortium name="RefSeq"/>
        </authorList>
    </citation>
    <scope>IDENTIFICATION</scope>
    <source>
        <tissue evidence="8">Whole organism</tissue>
    </source>
</reference>
<keyword evidence="7" id="KW-1185">Reference proteome</keyword>
<evidence type="ECO:0000313" key="8">
    <source>
        <dbReference type="RefSeq" id="XP_026278653.1"/>
    </source>
</evidence>
<proteinExistence type="inferred from homology"/>
<dbReference type="PANTHER" id="PTHR43774">
    <property type="entry name" value="PEPTIDE METHIONINE SULFOXIDE REDUCTASE"/>
    <property type="match status" value="1"/>
</dbReference>
<organism evidence="7 8">
    <name type="scientific">Frankliniella occidentalis</name>
    <name type="common">Western flower thrips</name>
    <name type="synonym">Euthrips occidentalis</name>
    <dbReference type="NCBI Taxonomy" id="133901"/>
    <lineage>
        <taxon>Eukaryota</taxon>
        <taxon>Metazoa</taxon>
        <taxon>Ecdysozoa</taxon>
        <taxon>Arthropoda</taxon>
        <taxon>Hexapoda</taxon>
        <taxon>Insecta</taxon>
        <taxon>Pterygota</taxon>
        <taxon>Neoptera</taxon>
        <taxon>Paraneoptera</taxon>
        <taxon>Thysanoptera</taxon>
        <taxon>Terebrantia</taxon>
        <taxon>Thripoidea</taxon>
        <taxon>Thripidae</taxon>
        <taxon>Frankliniella</taxon>
    </lineage>
</organism>
<evidence type="ECO:0000259" key="5">
    <source>
        <dbReference type="Pfam" id="PF01625"/>
    </source>
</evidence>
<evidence type="ECO:0000256" key="4">
    <source>
        <dbReference type="ARBA" id="ARBA00030643"/>
    </source>
</evidence>
<name>A0A6J1SD96_FRAOC</name>
<dbReference type="GeneID" id="113206672"/>
<dbReference type="Pfam" id="PF01625">
    <property type="entry name" value="PMSR"/>
    <property type="match status" value="1"/>
</dbReference>
<feature type="domain" description="Peptide methionine sulphoxide reductase MsrA" evidence="5">
    <location>
        <begin position="41"/>
        <end position="177"/>
    </location>
</feature>
<evidence type="ECO:0000259" key="6">
    <source>
        <dbReference type="Pfam" id="PF20939"/>
    </source>
</evidence>
<dbReference type="CTD" id="4482"/>
<accession>A0A6J1SD96</accession>